<protein>
    <recommendedName>
        <fullName evidence="3">DUF4911 domain-containing protein</fullName>
    </recommendedName>
</protein>
<dbReference type="Proteomes" id="UP000706031">
    <property type="component" value="Unassembled WGS sequence"/>
</dbReference>
<sequence>MPMEEIQDQEPIWAGTKIRIYQEQPLEYLLSYIYGNSNELQLTCLTQGEAGNIGGVITKDLPNHYVLAQTLKTFLTGVYSEICFE</sequence>
<evidence type="ECO:0000313" key="2">
    <source>
        <dbReference type="Proteomes" id="UP000706031"/>
    </source>
</evidence>
<dbReference type="EMBL" id="JACLIC010000046">
    <property type="protein sequence ID" value="MBY0206513.1"/>
    <property type="molecule type" value="Genomic_DNA"/>
</dbReference>
<evidence type="ECO:0008006" key="3">
    <source>
        <dbReference type="Google" id="ProtNLM"/>
    </source>
</evidence>
<organism evidence="1 2">
    <name type="scientific">Paenibacillus cucumis</name>
    <name type="common">ex Kampfer et al. 2016</name>
    <dbReference type="NCBI Taxonomy" id="1776858"/>
    <lineage>
        <taxon>Bacteria</taxon>
        <taxon>Bacillati</taxon>
        <taxon>Bacillota</taxon>
        <taxon>Bacilli</taxon>
        <taxon>Bacillales</taxon>
        <taxon>Paenibacillaceae</taxon>
        <taxon>Paenibacillus</taxon>
    </lineage>
</organism>
<reference evidence="1 2" key="1">
    <citation type="submission" date="2020-08" db="EMBL/GenBank/DDBJ databases">
        <title>Fungal Genomes of the International Space Station.</title>
        <authorList>
            <person name="Seuylemezian A."/>
            <person name="Singh N.K."/>
            <person name="Wood J."/>
            <person name="Venkateswaran K."/>
        </authorList>
    </citation>
    <scope>NUCLEOTIDE SEQUENCE [LARGE SCALE GENOMIC DNA]</scope>
    <source>
        <strain evidence="1 2">S/N-304-OC-R4</strain>
    </source>
</reference>
<accession>A0ABS7KQR6</accession>
<keyword evidence="2" id="KW-1185">Reference proteome</keyword>
<name>A0ABS7KQR6_9BACL</name>
<comment type="caution">
    <text evidence="1">The sequence shown here is derived from an EMBL/GenBank/DDBJ whole genome shotgun (WGS) entry which is preliminary data.</text>
</comment>
<evidence type="ECO:0000313" key="1">
    <source>
        <dbReference type="EMBL" id="MBY0206513.1"/>
    </source>
</evidence>
<gene>
    <name evidence="1" type="ORF">H7T88_25145</name>
</gene>
<proteinExistence type="predicted"/>